<dbReference type="RefSeq" id="WP_013863661.1">
    <property type="nucleotide sequence ID" value="NC_015635.1"/>
</dbReference>
<dbReference type="KEGG" id="mph:MLP_27780"/>
<keyword evidence="3" id="KW-1185">Reference proteome</keyword>
<dbReference type="InterPro" id="IPR036388">
    <property type="entry name" value="WH-like_DNA-bd_sf"/>
</dbReference>
<dbReference type="EMBL" id="AP012204">
    <property type="protein sequence ID" value="BAK35792.1"/>
    <property type="molecule type" value="Genomic_DNA"/>
</dbReference>
<dbReference type="PANTHER" id="PTHR33164:SF103">
    <property type="entry name" value="REGULATORY PROTEIN MARR"/>
    <property type="match status" value="1"/>
</dbReference>
<reference evidence="2 3" key="1">
    <citation type="submission" date="2011-05" db="EMBL/GenBank/DDBJ databases">
        <title>Whole genome sequence of Microlunatus phosphovorus NM-1.</title>
        <authorList>
            <person name="Hosoyama A."/>
            <person name="Sasaki K."/>
            <person name="Harada T."/>
            <person name="Igarashi R."/>
            <person name="Kawakoshi A."/>
            <person name="Sasagawa M."/>
            <person name="Fukada J."/>
            <person name="Nakamura S."/>
            <person name="Katano Y."/>
            <person name="Hanada S."/>
            <person name="Kamagata Y."/>
            <person name="Nakamura N."/>
            <person name="Yamazaki S."/>
            <person name="Fujita N."/>
        </authorList>
    </citation>
    <scope>NUCLEOTIDE SEQUENCE [LARGE SCALE GENOMIC DNA]</scope>
    <source>
        <strain evidence="3">ATCC 700054 / DSM 10555 / JCM 9379 / NBRC 101784 / NCIMB 13414 / VKM Ac-1990 / NM-1</strain>
    </source>
</reference>
<dbReference type="PROSITE" id="PS50995">
    <property type="entry name" value="HTH_MARR_2"/>
    <property type="match status" value="1"/>
</dbReference>
<dbReference type="InterPro" id="IPR036390">
    <property type="entry name" value="WH_DNA-bd_sf"/>
</dbReference>
<dbReference type="Gene3D" id="1.10.10.10">
    <property type="entry name" value="Winged helix-like DNA-binding domain superfamily/Winged helix DNA-binding domain"/>
    <property type="match status" value="1"/>
</dbReference>
<dbReference type="eggNOG" id="COG1846">
    <property type="taxonomic scope" value="Bacteria"/>
</dbReference>
<gene>
    <name evidence="2" type="ordered locus">MLP_27780</name>
</gene>
<dbReference type="InterPro" id="IPR039422">
    <property type="entry name" value="MarR/SlyA-like"/>
</dbReference>
<protein>
    <submittedName>
        <fullName evidence="2">Putative MarR family transcriptional regulator</fullName>
    </submittedName>
</protein>
<dbReference type="AlphaFoldDB" id="F5XIC3"/>
<dbReference type="InterPro" id="IPR000835">
    <property type="entry name" value="HTH_MarR-typ"/>
</dbReference>
<proteinExistence type="predicted"/>
<dbReference type="GO" id="GO:0003700">
    <property type="term" value="F:DNA-binding transcription factor activity"/>
    <property type="evidence" value="ECO:0007669"/>
    <property type="project" value="InterPro"/>
</dbReference>
<dbReference type="OrthoDB" id="3696090at2"/>
<dbReference type="PANTHER" id="PTHR33164">
    <property type="entry name" value="TRANSCRIPTIONAL REGULATOR, MARR FAMILY"/>
    <property type="match status" value="1"/>
</dbReference>
<dbReference type="HOGENOM" id="CLU_083287_27_4_11"/>
<name>F5XIC3_MICPN</name>
<dbReference type="STRING" id="1032480.MLP_27780"/>
<dbReference type="Proteomes" id="UP000007947">
    <property type="component" value="Chromosome"/>
</dbReference>
<dbReference type="Pfam" id="PF01047">
    <property type="entry name" value="MarR"/>
    <property type="match status" value="1"/>
</dbReference>
<evidence type="ECO:0000313" key="3">
    <source>
        <dbReference type="Proteomes" id="UP000007947"/>
    </source>
</evidence>
<dbReference type="PRINTS" id="PR00598">
    <property type="entry name" value="HTHMARR"/>
</dbReference>
<dbReference type="GO" id="GO:0006950">
    <property type="term" value="P:response to stress"/>
    <property type="evidence" value="ECO:0007669"/>
    <property type="project" value="TreeGrafter"/>
</dbReference>
<dbReference type="SMART" id="SM00347">
    <property type="entry name" value="HTH_MARR"/>
    <property type="match status" value="1"/>
</dbReference>
<feature type="domain" description="HTH marR-type" evidence="1">
    <location>
        <begin position="9"/>
        <end position="146"/>
    </location>
</feature>
<evidence type="ECO:0000313" key="2">
    <source>
        <dbReference type="EMBL" id="BAK35792.1"/>
    </source>
</evidence>
<organism evidence="2 3">
    <name type="scientific">Microlunatus phosphovorus (strain ATCC 700054 / DSM 10555 / JCM 9379 / NBRC 101784 / NCIMB 13414 / VKM Ac-1990 / NM-1)</name>
    <dbReference type="NCBI Taxonomy" id="1032480"/>
    <lineage>
        <taxon>Bacteria</taxon>
        <taxon>Bacillati</taxon>
        <taxon>Actinomycetota</taxon>
        <taxon>Actinomycetes</taxon>
        <taxon>Propionibacteriales</taxon>
        <taxon>Propionibacteriaceae</taxon>
        <taxon>Microlunatus</taxon>
    </lineage>
</organism>
<dbReference type="SUPFAM" id="SSF46785">
    <property type="entry name" value="Winged helix' DNA-binding domain"/>
    <property type="match status" value="1"/>
</dbReference>
<accession>F5XIC3</accession>
<evidence type="ECO:0000259" key="1">
    <source>
        <dbReference type="PROSITE" id="PS50995"/>
    </source>
</evidence>
<sequence>MTTSADGDRVALLTRLDQLHASFDRRAVSSLAEPLMSTPLTMQQLKVLTLIAAERDRATGHGLAETLGVSVATMSGLVDRLVEHGMVRRSDDPDDRRIRRLSVTDAGSSTLRSLISSGNRMPPQVLDRLSDDDLRALVQGLVALDRAMAELSQQAK</sequence>